<feature type="domain" description="Carboxylesterase type B" evidence="2">
    <location>
        <begin position="20"/>
        <end position="529"/>
    </location>
</feature>
<dbReference type="Gene3D" id="3.40.50.1820">
    <property type="entry name" value="alpha/beta hydrolase"/>
    <property type="match status" value="1"/>
</dbReference>
<evidence type="ECO:0000256" key="1">
    <source>
        <dbReference type="SAM" id="SignalP"/>
    </source>
</evidence>
<feature type="signal peptide" evidence="1">
    <location>
        <begin position="1"/>
        <end position="18"/>
    </location>
</feature>
<reference evidence="3" key="1">
    <citation type="submission" date="2013-11" db="EMBL/GenBank/DDBJ databases">
        <authorList>
            <person name="Sternberg P."/>
            <person name="Dillman A."/>
            <person name="Macchietto M."/>
        </authorList>
    </citation>
    <scope>NUCLEOTIDE SEQUENCE</scope>
    <source>
        <strain evidence="3">ALL</strain>
    </source>
</reference>
<dbReference type="PANTHER" id="PTHR11559">
    <property type="entry name" value="CARBOXYLESTERASE"/>
    <property type="match status" value="1"/>
</dbReference>
<dbReference type="InterPro" id="IPR002018">
    <property type="entry name" value="CarbesteraseB"/>
</dbReference>
<evidence type="ECO:0000313" key="3">
    <source>
        <dbReference type="EMBL" id="TKR92378.1"/>
    </source>
</evidence>
<dbReference type="Pfam" id="PF00135">
    <property type="entry name" value="COesterase"/>
    <property type="match status" value="1"/>
</dbReference>
<dbReference type="STRING" id="34508.A0A4U5P824"/>
<comment type="caution">
    <text evidence="3">The sequence shown here is derived from an EMBL/GenBank/DDBJ whole genome shotgun (WGS) entry which is preliminary data.</text>
</comment>
<dbReference type="EMBL" id="AZBU02000002">
    <property type="protein sequence ID" value="TKR92378.1"/>
    <property type="molecule type" value="Genomic_DNA"/>
</dbReference>
<dbReference type="SUPFAM" id="SSF53474">
    <property type="entry name" value="alpha/beta-Hydrolases"/>
    <property type="match status" value="1"/>
</dbReference>
<proteinExistence type="predicted"/>
<organism evidence="3">
    <name type="scientific">Steinernema carpocapsae</name>
    <name type="common">Entomopathogenic nematode</name>
    <dbReference type="NCBI Taxonomy" id="34508"/>
    <lineage>
        <taxon>Eukaryota</taxon>
        <taxon>Metazoa</taxon>
        <taxon>Ecdysozoa</taxon>
        <taxon>Nematoda</taxon>
        <taxon>Chromadorea</taxon>
        <taxon>Rhabditida</taxon>
        <taxon>Tylenchina</taxon>
        <taxon>Panagrolaimomorpha</taxon>
        <taxon>Strongyloidoidea</taxon>
        <taxon>Steinernematidae</taxon>
        <taxon>Steinernema</taxon>
    </lineage>
</organism>
<reference evidence="3" key="2">
    <citation type="journal article" date="2015" name="Genome Biol.">
        <title>Comparative genomics of Steinernema reveals deeply conserved gene regulatory networks.</title>
        <authorList>
            <person name="Dillman A.R."/>
            <person name="Macchietto M."/>
            <person name="Porter C.F."/>
            <person name="Rogers A."/>
            <person name="Williams B."/>
            <person name="Antoshechkin I."/>
            <person name="Lee M.M."/>
            <person name="Goodwin Z."/>
            <person name="Lu X."/>
            <person name="Lewis E.E."/>
            <person name="Goodrich-Blair H."/>
            <person name="Stock S.P."/>
            <person name="Adams B.J."/>
            <person name="Sternberg P.W."/>
            <person name="Mortazavi A."/>
        </authorList>
    </citation>
    <scope>NUCLEOTIDE SEQUENCE [LARGE SCALE GENOMIC DNA]</scope>
    <source>
        <strain evidence="3">ALL</strain>
    </source>
</reference>
<keyword evidence="1" id="KW-0732">Signal</keyword>
<evidence type="ECO:0000259" key="2">
    <source>
        <dbReference type="Pfam" id="PF00135"/>
    </source>
</evidence>
<dbReference type="AlphaFoldDB" id="A0A4U5P824"/>
<dbReference type="OrthoDB" id="6846267at2759"/>
<gene>
    <name evidence="3" type="ORF">L596_007045</name>
</gene>
<sequence>MLSKCGFVFVFFWSTALGLSPIVETPFGTVEGFEYESARVFLGIRFAEPPVGSRRFEKPGNVKKWTGVLRAKKFGPSCYSTIASGPWSDFEYSEDCLSLNIIAPKENKPEGYPVVFFVHGGGFEFDTATLLGYKKIENNFVSQGIVFVTFNYRLGPFGFLTTENDLLPGNLGLWDQSAALQFVHEVISSFGGNPSRITAMGESAGGISVSALTLCEHTRDFIQKAIQISGSSYMIPLAGQDKFGLQFLAEIGCLSEDSGELKKCLKAKTRQEIMETEAYLAPPLSSDKPIGGRYFPYIDRDFFRADLQTLAKASRPIPTMIGMNQVEAAVFVFSTENASYIEVPPSEYSSYSAEDLKKSLEKIASNISDLAPLLERFYLNQGSNISQDSVFFLTQLVNVASDIAFVLPSFQELLEKMRLNWPVHLFVEEFYNDCEQRRAMIRVPGSSHANELPFLFDNPPMFPTSDEESSEKFRRNMVEGFVSFVKSSDPMVDGIPWVKITKDDAFKYMALDAESGMKTGFFQRRIEFWLKTVAQKVDLNKLAFLLPQIRKGLL</sequence>
<feature type="chain" id="PRO_5020699180" description="Carboxylesterase type B domain-containing protein" evidence="1">
    <location>
        <begin position="19"/>
        <end position="554"/>
    </location>
</feature>
<accession>A0A4U5P824</accession>
<name>A0A4U5P824_STECR</name>
<dbReference type="InterPro" id="IPR029058">
    <property type="entry name" value="AB_hydrolase_fold"/>
</dbReference>
<dbReference type="InterPro" id="IPR050309">
    <property type="entry name" value="Type-B_Carboxylest/Lipase"/>
</dbReference>
<protein>
    <recommendedName>
        <fullName evidence="2">Carboxylesterase type B domain-containing protein</fullName>
    </recommendedName>
</protein>
<reference evidence="3" key="3">
    <citation type="journal article" date="2019" name="G3 (Bethesda)">
        <title>Hybrid Assembly of the Genome of the Entomopathogenic Nematode Steinernema carpocapsae Identifies the X-Chromosome.</title>
        <authorList>
            <person name="Serra L."/>
            <person name="Macchietto M."/>
            <person name="Macias-Munoz A."/>
            <person name="McGill C.J."/>
            <person name="Rodriguez I.M."/>
            <person name="Rodriguez B."/>
            <person name="Murad R."/>
            <person name="Mortazavi A."/>
        </authorList>
    </citation>
    <scope>NUCLEOTIDE SEQUENCE</scope>
    <source>
        <strain evidence="3">ALL</strain>
    </source>
</reference>